<evidence type="ECO:0000313" key="4">
    <source>
        <dbReference type="Proteomes" id="UP001597261"/>
    </source>
</evidence>
<evidence type="ECO:0000256" key="2">
    <source>
        <dbReference type="SAM" id="Phobius"/>
    </source>
</evidence>
<reference evidence="4" key="1">
    <citation type="journal article" date="2019" name="Int. J. Syst. Evol. Microbiol.">
        <title>The Global Catalogue of Microorganisms (GCM) 10K type strain sequencing project: providing services to taxonomists for standard genome sequencing and annotation.</title>
        <authorList>
            <consortium name="The Broad Institute Genomics Platform"/>
            <consortium name="The Broad Institute Genome Sequencing Center for Infectious Disease"/>
            <person name="Wu L."/>
            <person name="Ma J."/>
        </authorList>
    </citation>
    <scope>NUCLEOTIDE SEQUENCE [LARGE SCALE GENOMIC DNA]</scope>
    <source>
        <strain evidence="4">CGMCC 1.12470</strain>
    </source>
</reference>
<dbReference type="Pfam" id="PF13560">
    <property type="entry name" value="HTH_31"/>
    <property type="match status" value="1"/>
</dbReference>
<dbReference type="RefSeq" id="WP_381088470.1">
    <property type="nucleotide sequence ID" value="NZ_JBHUDX010000084.1"/>
</dbReference>
<accession>A0ABW4IWT7</accession>
<comment type="caution">
    <text evidence="3">The sequence shown here is derived from an EMBL/GenBank/DDBJ whole genome shotgun (WGS) entry which is preliminary data.</text>
</comment>
<dbReference type="InterPro" id="IPR021224">
    <property type="entry name" value="DUF2690"/>
</dbReference>
<keyword evidence="2" id="KW-1133">Transmembrane helix</keyword>
<name>A0ABW4IWT7_9ACTN</name>
<protein>
    <submittedName>
        <fullName evidence="3">Helix-turn-helix domain-containing protein</fullName>
    </submittedName>
</protein>
<keyword evidence="4" id="KW-1185">Reference proteome</keyword>
<dbReference type="InterPro" id="IPR010982">
    <property type="entry name" value="Lambda_DNA-bd_dom_sf"/>
</dbReference>
<keyword evidence="2" id="KW-0472">Membrane</keyword>
<evidence type="ECO:0000256" key="1">
    <source>
        <dbReference type="SAM" id="MobiDB-lite"/>
    </source>
</evidence>
<feature type="region of interest" description="Disordered" evidence="1">
    <location>
        <begin position="84"/>
        <end position="107"/>
    </location>
</feature>
<gene>
    <name evidence="3" type="ORF">ACFSL4_27645</name>
</gene>
<dbReference type="InterPro" id="IPR001387">
    <property type="entry name" value="Cro/C1-type_HTH"/>
</dbReference>
<organism evidence="3 4">
    <name type="scientific">Streptomyces caeni</name>
    <dbReference type="NCBI Taxonomy" id="2307231"/>
    <lineage>
        <taxon>Bacteria</taxon>
        <taxon>Bacillati</taxon>
        <taxon>Actinomycetota</taxon>
        <taxon>Actinomycetes</taxon>
        <taxon>Kitasatosporales</taxon>
        <taxon>Streptomycetaceae</taxon>
        <taxon>Streptomyces</taxon>
    </lineage>
</organism>
<keyword evidence="2" id="KW-0812">Transmembrane</keyword>
<feature type="compositionally biased region" description="Low complexity" evidence="1">
    <location>
        <begin position="96"/>
        <end position="107"/>
    </location>
</feature>
<feature type="transmembrane region" description="Helical" evidence="2">
    <location>
        <begin position="131"/>
        <end position="153"/>
    </location>
</feature>
<dbReference type="Pfam" id="PF10901">
    <property type="entry name" value="DUF2690"/>
    <property type="match status" value="1"/>
</dbReference>
<evidence type="ECO:0000313" key="3">
    <source>
        <dbReference type="EMBL" id="MFD1661860.1"/>
    </source>
</evidence>
<dbReference type="SUPFAM" id="SSF47413">
    <property type="entry name" value="lambda repressor-like DNA-binding domains"/>
    <property type="match status" value="1"/>
</dbReference>
<proteinExistence type="predicted"/>
<dbReference type="Proteomes" id="UP001597261">
    <property type="component" value="Unassembled WGS sequence"/>
</dbReference>
<sequence length="294" mass="30200">MTTNDRPVECDRLAEALRGLRARTGLSLAALSAKTPYSKSSWERYLNGKTVPPRQAVMELCELADERSGRPLALWELAEAAWSGRAAGGRPPGTVTEADPGTATAAAPAPVWEAAPGDEDGGGRRLRPGTLAAVLGAAAVVALGVSLAAAGVFGAGGGTHAEAAPSTPAAAAKGCHGSSCTGKDPEAYGCGVAPPPVTLRKERFPGGTVVKIRRGVVCGAVWARIDLGRVGDRVEILVPRHAPLRTLVKDKYDAQAAISTPMADATQDDLSQVRACLVRNGERHCFGTGAGAVR</sequence>
<dbReference type="EMBL" id="JBHUDX010000084">
    <property type="protein sequence ID" value="MFD1661860.1"/>
    <property type="molecule type" value="Genomic_DNA"/>
</dbReference>
<dbReference type="CDD" id="cd00093">
    <property type="entry name" value="HTH_XRE"/>
    <property type="match status" value="1"/>
</dbReference>
<dbReference type="Gene3D" id="1.10.260.40">
    <property type="entry name" value="lambda repressor-like DNA-binding domains"/>
    <property type="match status" value="1"/>
</dbReference>